<dbReference type="InterPro" id="IPR010982">
    <property type="entry name" value="Lambda_DNA-bd_dom_sf"/>
</dbReference>
<accession>A0A8S5TEM9</accession>
<dbReference type="EMBL" id="BK032816">
    <property type="protein sequence ID" value="DAF61726.1"/>
    <property type="molecule type" value="Genomic_DNA"/>
</dbReference>
<sequence>MYNDIEVAKMQPKGDEKMINTSKLRGRIVEKGKTIQAIAPKIPCTPYVLGQKIANERPMKIEEATILANELDIGDNEIVEYFFYDRSCINATK</sequence>
<organism evidence="1">
    <name type="scientific">Siphoviridae sp. ct1yA16</name>
    <dbReference type="NCBI Taxonomy" id="2827767"/>
    <lineage>
        <taxon>Viruses</taxon>
        <taxon>Duplodnaviria</taxon>
        <taxon>Heunggongvirae</taxon>
        <taxon>Uroviricota</taxon>
        <taxon>Caudoviricetes</taxon>
    </lineage>
</organism>
<dbReference type="SUPFAM" id="SSF47413">
    <property type="entry name" value="lambda repressor-like DNA-binding domains"/>
    <property type="match status" value="1"/>
</dbReference>
<reference evidence="1" key="1">
    <citation type="journal article" date="2021" name="Proc. Natl. Acad. Sci. U.S.A.">
        <title>A Catalog of Tens of Thousands of Viruses from Human Metagenomes Reveals Hidden Associations with Chronic Diseases.</title>
        <authorList>
            <person name="Tisza M.J."/>
            <person name="Buck C.B."/>
        </authorList>
    </citation>
    <scope>NUCLEOTIDE SEQUENCE</scope>
    <source>
        <strain evidence="1">Ct1yA16</strain>
    </source>
</reference>
<name>A0A8S5TEM9_9CAUD</name>
<protein>
    <submittedName>
        <fullName evidence="1">Uncharacterized protein</fullName>
    </submittedName>
</protein>
<proteinExistence type="predicted"/>
<evidence type="ECO:0000313" key="1">
    <source>
        <dbReference type="EMBL" id="DAF61726.1"/>
    </source>
</evidence>
<dbReference type="GO" id="GO:0003677">
    <property type="term" value="F:DNA binding"/>
    <property type="evidence" value="ECO:0007669"/>
    <property type="project" value="InterPro"/>
</dbReference>